<reference evidence="2 3" key="1">
    <citation type="submission" date="2016-06" db="EMBL/GenBank/DDBJ databases">
        <title>Comparative genomics of the ectomycorrhizal sister species Rhizopogon vinicolor and Rhizopogon vesiculosus (Basidiomycota: Boletales) reveals a divergence of the mating type B locus.</title>
        <authorList>
            <consortium name="DOE Joint Genome Institute"/>
            <person name="Mujic A.B."/>
            <person name="Kuo A."/>
            <person name="Tritt A."/>
            <person name="Lipzen A."/>
            <person name="Chen C."/>
            <person name="Johnson J."/>
            <person name="Sharma A."/>
            <person name="Barry K."/>
            <person name="Grigoriev I.V."/>
            <person name="Spatafora J.W."/>
        </authorList>
    </citation>
    <scope>NUCLEOTIDE SEQUENCE [LARGE SCALE GENOMIC DNA]</scope>
    <source>
        <strain evidence="2 3">AM-OR11-026</strain>
    </source>
</reference>
<dbReference type="OrthoDB" id="422086at2759"/>
<organism evidence="2 3">
    <name type="scientific">Rhizopogon vinicolor AM-OR11-026</name>
    <dbReference type="NCBI Taxonomy" id="1314800"/>
    <lineage>
        <taxon>Eukaryota</taxon>
        <taxon>Fungi</taxon>
        <taxon>Dikarya</taxon>
        <taxon>Basidiomycota</taxon>
        <taxon>Agaricomycotina</taxon>
        <taxon>Agaricomycetes</taxon>
        <taxon>Agaricomycetidae</taxon>
        <taxon>Boletales</taxon>
        <taxon>Suillineae</taxon>
        <taxon>Rhizopogonaceae</taxon>
        <taxon>Rhizopogon</taxon>
    </lineage>
</organism>
<evidence type="ECO:0000313" key="3">
    <source>
        <dbReference type="Proteomes" id="UP000092154"/>
    </source>
</evidence>
<keyword evidence="1" id="KW-0812">Transmembrane</keyword>
<sequence>QGLYWAISFAEIAIIASRAAGLSALPSAIQHVVGSFIGRIQDTPITSPFIIGTSLAVAGGLIRWWCFRTLGRFFTFELSVRKGHQL</sequence>
<dbReference type="Proteomes" id="UP000092154">
    <property type="component" value="Unassembled WGS sequence"/>
</dbReference>
<dbReference type="InParanoid" id="A0A1B7MQ93"/>
<dbReference type="AlphaFoldDB" id="A0A1B7MQ93"/>
<protein>
    <submittedName>
        <fullName evidence="2">Uncharacterized protein</fullName>
    </submittedName>
</protein>
<gene>
    <name evidence="2" type="ORF">K503DRAFT_674015</name>
</gene>
<keyword evidence="3" id="KW-1185">Reference proteome</keyword>
<proteinExistence type="predicted"/>
<evidence type="ECO:0000256" key="1">
    <source>
        <dbReference type="SAM" id="Phobius"/>
    </source>
</evidence>
<feature type="non-terminal residue" evidence="2">
    <location>
        <position position="86"/>
    </location>
</feature>
<keyword evidence="1" id="KW-0472">Membrane</keyword>
<evidence type="ECO:0000313" key="2">
    <source>
        <dbReference type="EMBL" id="OAX34757.1"/>
    </source>
</evidence>
<dbReference type="Gene3D" id="1.20.120.1630">
    <property type="match status" value="1"/>
</dbReference>
<keyword evidence="1" id="KW-1133">Transmembrane helix</keyword>
<name>A0A1B7MQ93_9AGAM</name>
<dbReference type="EMBL" id="KV448571">
    <property type="protein sequence ID" value="OAX34757.1"/>
    <property type="molecule type" value="Genomic_DNA"/>
</dbReference>
<accession>A0A1B7MQ93</accession>
<feature type="transmembrane region" description="Helical" evidence="1">
    <location>
        <begin position="45"/>
        <end position="66"/>
    </location>
</feature>
<feature type="non-terminal residue" evidence="2">
    <location>
        <position position="1"/>
    </location>
</feature>